<feature type="region of interest" description="Disordered" evidence="6">
    <location>
        <begin position="399"/>
        <end position="419"/>
    </location>
</feature>
<dbReference type="InterPro" id="IPR006047">
    <property type="entry name" value="GH13_cat_dom"/>
</dbReference>
<accession>A0A0L7RFW7</accession>
<comment type="similarity">
    <text evidence="2">Belongs to the glycosyl hydrolase 13 family.</text>
</comment>
<dbReference type="SUPFAM" id="SSF51445">
    <property type="entry name" value="(Trans)glycosidases"/>
    <property type="match status" value="1"/>
</dbReference>
<dbReference type="GO" id="GO:0004558">
    <property type="term" value="F:alpha-1,4-glucosidase activity"/>
    <property type="evidence" value="ECO:0007669"/>
    <property type="project" value="UniProtKB-EC"/>
</dbReference>
<protein>
    <recommendedName>
        <fullName evidence="3">alpha-glucosidase</fullName>
        <ecNumber evidence="3">3.2.1.20</ecNumber>
    </recommendedName>
</protein>
<name>A0A0L7RFW7_9HYME</name>
<feature type="domain" description="Glycosyl hydrolase family 13 catalytic" evidence="7">
    <location>
        <begin position="27"/>
        <end position="411"/>
    </location>
</feature>
<dbReference type="STRING" id="597456.A0A0L7RFW7"/>
<dbReference type="CDD" id="cd11328">
    <property type="entry name" value="AmyAc_maltase"/>
    <property type="match status" value="1"/>
</dbReference>
<organism evidence="8 9">
    <name type="scientific">Habropoda laboriosa</name>
    <dbReference type="NCBI Taxonomy" id="597456"/>
    <lineage>
        <taxon>Eukaryota</taxon>
        <taxon>Metazoa</taxon>
        <taxon>Ecdysozoa</taxon>
        <taxon>Arthropoda</taxon>
        <taxon>Hexapoda</taxon>
        <taxon>Insecta</taxon>
        <taxon>Pterygota</taxon>
        <taxon>Neoptera</taxon>
        <taxon>Endopterygota</taxon>
        <taxon>Hymenoptera</taxon>
        <taxon>Apocrita</taxon>
        <taxon>Aculeata</taxon>
        <taxon>Apoidea</taxon>
        <taxon>Anthophila</taxon>
        <taxon>Apidae</taxon>
        <taxon>Habropoda</taxon>
    </lineage>
</organism>
<keyword evidence="4" id="KW-0325">Glycoprotein</keyword>
<keyword evidence="5" id="KW-0326">Glycosidase</keyword>
<evidence type="ECO:0000313" key="9">
    <source>
        <dbReference type="Proteomes" id="UP000053825"/>
    </source>
</evidence>
<dbReference type="EMBL" id="KQ414599">
    <property type="protein sequence ID" value="KOC69745.1"/>
    <property type="molecule type" value="Genomic_DNA"/>
</dbReference>
<dbReference type="EC" id="3.2.1.20" evidence="3"/>
<dbReference type="PANTHER" id="PTHR10357:SF179">
    <property type="entry name" value="NEUTRAL AND BASIC AMINO ACID TRANSPORT PROTEIN RBAT"/>
    <property type="match status" value="1"/>
</dbReference>
<evidence type="ECO:0000256" key="5">
    <source>
        <dbReference type="ARBA" id="ARBA00023295"/>
    </source>
</evidence>
<dbReference type="InterPro" id="IPR045857">
    <property type="entry name" value="O16G_dom_2"/>
</dbReference>
<evidence type="ECO:0000313" key="8">
    <source>
        <dbReference type="EMBL" id="KOC69745.1"/>
    </source>
</evidence>
<dbReference type="Gene3D" id="3.20.20.80">
    <property type="entry name" value="Glycosidases"/>
    <property type="match status" value="1"/>
</dbReference>
<comment type="catalytic activity">
    <reaction evidence="1">
        <text>Hydrolysis of terminal, non-reducing (1-&gt;4)-linked alpha-D-glucose residues with release of alpha-D-glucose.</text>
        <dbReference type="EC" id="3.2.1.20"/>
    </reaction>
</comment>
<evidence type="ECO:0000259" key="7">
    <source>
        <dbReference type="SMART" id="SM00642"/>
    </source>
</evidence>
<evidence type="ECO:0000256" key="4">
    <source>
        <dbReference type="ARBA" id="ARBA00023180"/>
    </source>
</evidence>
<dbReference type="SMART" id="SM00642">
    <property type="entry name" value="Aamy"/>
    <property type="match status" value="1"/>
</dbReference>
<dbReference type="OrthoDB" id="1740265at2759"/>
<proteinExistence type="inferred from homology"/>
<keyword evidence="9" id="KW-1185">Reference proteome</keyword>
<evidence type="ECO:0000256" key="1">
    <source>
        <dbReference type="ARBA" id="ARBA00001657"/>
    </source>
</evidence>
<dbReference type="Pfam" id="PF00128">
    <property type="entry name" value="Alpha-amylase"/>
    <property type="match status" value="1"/>
</dbReference>
<dbReference type="Proteomes" id="UP000053825">
    <property type="component" value="Unassembled WGS sequence"/>
</dbReference>
<feature type="compositionally biased region" description="Basic and acidic residues" evidence="6">
    <location>
        <begin position="400"/>
        <end position="410"/>
    </location>
</feature>
<keyword evidence="5" id="KW-0378">Hydrolase</keyword>
<dbReference type="PANTHER" id="PTHR10357">
    <property type="entry name" value="ALPHA-AMYLASE FAMILY MEMBER"/>
    <property type="match status" value="1"/>
</dbReference>
<reference evidence="8 9" key="1">
    <citation type="submission" date="2015-07" db="EMBL/GenBank/DDBJ databases">
        <title>The genome of Habropoda laboriosa.</title>
        <authorList>
            <person name="Pan H."/>
            <person name="Kapheim K."/>
        </authorList>
    </citation>
    <scope>NUCLEOTIDE SEQUENCE [LARGE SCALE GENOMIC DNA]</scope>
    <source>
        <strain evidence="8">0110345459</strain>
    </source>
</reference>
<sequence length="533" mass="61409">MSLYLAAAKGSDSDDFNDQLIDFSLYQIYPRSFKDSDGDGVGDLKGIMSKLDHLIESNVDAFWLSPMYPSPMVDFGYDIQNFTDVDPIYGTMQDFDSLLEAAHEKSLKLFLDLVPNHSSDKHEWFYKSLQNIKPYNDYYVWHKGRVLKNGTIVAPNNWVSVFGGPAWTWRDERQAYYFHQFTKEQPDLNYNNQKLVREMKEVIRFWLRKGVDGFRVDAVNHLCEDTRYLDEPLTGDTNDPNNYGYTEKIYSKDQLQTYKIVLGWRQVMEEFEQPRFMMMEAYTNVSMTMRYYAYGAHYPFNFGLITDMQKNSTAADFKNMVDSWMSNMPAGSIPNWVAGNHDKPRLATRFGPKRARAVTLISLLLPGVSVTYNGEEIGMEDTWISWEDTVDPSGCNAGKDGYESASRDPARTPFQWDDSTSAGFSTNPKTWLRVNDNYRTVNLAAEKEDSQSYYNFYKKVSSLKKSNNFKGGKLVTKLLNKNVFAFARDSRSTGYYVVINFGDKDEIVDLSVFDNISRQSLLYYDIGAVLPSR</sequence>
<dbReference type="AlphaFoldDB" id="A0A0L7RFW7"/>
<evidence type="ECO:0000256" key="6">
    <source>
        <dbReference type="SAM" id="MobiDB-lite"/>
    </source>
</evidence>
<evidence type="ECO:0000256" key="2">
    <source>
        <dbReference type="ARBA" id="ARBA00008061"/>
    </source>
</evidence>
<dbReference type="Gene3D" id="3.90.400.10">
    <property type="entry name" value="Oligo-1,6-glucosidase, Domain 2"/>
    <property type="match status" value="1"/>
</dbReference>
<dbReference type="GO" id="GO:0005975">
    <property type="term" value="P:carbohydrate metabolic process"/>
    <property type="evidence" value="ECO:0007669"/>
    <property type="project" value="InterPro"/>
</dbReference>
<evidence type="ECO:0000256" key="3">
    <source>
        <dbReference type="ARBA" id="ARBA00012741"/>
    </source>
</evidence>
<dbReference type="InterPro" id="IPR017853">
    <property type="entry name" value="GH"/>
</dbReference>
<gene>
    <name evidence="8" type="ORF">WH47_07485</name>
</gene>
<dbReference type="FunFam" id="3.90.400.10:FF:000001">
    <property type="entry name" value="Maltase A3, isoform A"/>
    <property type="match status" value="1"/>
</dbReference>